<proteinExistence type="predicted"/>
<name>A0A6B0ULV2_IXORI</name>
<reference evidence="1" key="1">
    <citation type="submission" date="2019-12" db="EMBL/GenBank/DDBJ databases">
        <title>An insight into the sialome of adult female Ixodes ricinus ticks feeding for 6 days.</title>
        <authorList>
            <person name="Perner J."/>
            <person name="Ribeiro J.M.C."/>
        </authorList>
    </citation>
    <scope>NUCLEOTIDE SEQUENCE</scope>
    <source>
        <strain evidence="1">Semi-engorged</strain>
        <tissue evidence="1">Salivary glands</tissue>
    </source>
</reference>
<dbReference type="EMBL" id="GIFC01008559">
    <property type="protein sequence ID" value="MXU90642.1"/>
    <property type="molecule type" value="Transcribed_RNA"/>
</dbReference>
<sequence length="116" mass="11711">MAANFLAVALPRADLFAPVLAAAGFLAAPLAPPILFAVGLPAVDFSAAFGLPALGLVGLADFGLPTPGFCPPVGLARPPFGFGAAGRPNSPVHTGASFRLGSGAGTWFWPWALARW</sequence>
<protein>
    <submittedName>
        <fullName evidence="1">Uncharacterized protein</fullName>
    </submittedName>
</protein>
<organism evidence="1">
    <name type="scientific">Ixodes ricinus</name>
    <name type="common">Common tick</name>
    <name type="synonym">Acarus ricinus</name>
    <dbReference type="NCBI Taxonomy" id="34613"/>
    <lineage>
        <taxon>Eukaryota</taxon>
        <taxon>Metazoa</taxon>
        <taxon>Ecdysozoa</taxon>
        <taxon>Arthropoda</taxon>
        <taxon>Chelicerata</taxon>
        <taxon>Arachnida</taxon>
        <taxon>Acari</taxon>
        <taxon>Parasitiformes</taxon>
        <taxon>Ixodida</taxon>
        <taxon>Ixodoidea</taxon>
        <taxon>Ixodidae</taxon>
        <taxon>Ixodinae</taxon>
        <taxon>Ixodes</taxon>
    </lineage>
</organism>
<accession>A0A6B0ULV2</accession>
<evidence type="ECO:0000313" key="1">
    <source>
        <dbReference type="EMBL" id="MXU90642.1"/>
    </source>
</evidence>
<dbReference type="AlphaFoldDB" id="A0A6B0ULV2"/>